<evidence type="ECO:0000313" key="2">
    <source>
        <dbReference type="EMBL" id="KAF5836184.1"/>
    </source>
</evidence>
<organism evidence="2 3">
    <name type="scientific">Dunaliella salina</name>
    <name type="common">Green alga</name>
    <name type="synonym">Protococcus salinus</name>
    <dbReference type="NCBI Taxonomy" id="3046"/>
    <lineage>
        <taxon>Eukaryota</taxon>
        <taxon>Viridiplantae</taxon>
        <taxon>Chlorophyta</taxon>
        <taxon>core chlorophytes</taxon>
        <taxon>Chlorophyceae</taxon>
        <taxon>CS clade</taxon>
        <taxon>Chlamydomonadales</taxon>
        <taxon>Dunaliellaceae</taxon>
        <taxon>Dunaliella</taxon>
    </lineage>
</organism>
<gene>
    <name evidence="2" type="ORF">DUNSADRAFT_6293</name>
</gene>
<accession>A0ABQ7GNJ1</accession>
<feature type="region of interest" description="Disordered" evidence="1">
    <location>
        <begin position="18"/>
        <end position="76"/>
    </location>
</feature>
<reference evidence="2" key="1">
    <citation type="submission" date="2017-08" db="EMBL/GenBank/DDBJ databases">
        <authorList>
            <person name="Polle J.E."/>
            <person name="Barry K."/>
            <person name="Cushman J."/>
            <person name="Schmutz J."/>
            <person name="Tran D."/>
            <person name="Hathwaick L.T."/>
            <person name="Yim W.C."/>
            <person name="Jenkins J."/>
            <person name="Mckie-Krisberg Z.M."/>
            <person name="Prochnik S."/>
            <person name="Lindquist E."/>
            <person name="Dockter R.B."/>
            <person name="Adam C."/>
            <person name="Molina H."/>
            <person name="Bunkerborg J."/>
            <person name="Jin E."/>
            <person name="Buchheim M."/>
            <person name="Magnuson J."/>
        </authorList>
    </citation>
    <scope>NUCLEOTIDE SEQUENCE</scope>
    <source>
        <strain evidence="2">CCAP 19/18</strain>
    </source>
</reference>
<dbReference type="EMBL" id="MU069671">
    <property type="protein sequence ID" value="KAF5836184.1"/>
    <property type="molecule type" value="Genomic_DNA"/>
</dbReference>
<evidence type="ECO:0000256" key="1">
    <source>
        <dbReference type="SAM" id="MobiDB-lite"/>
    </source>
</evidence>
<proteinExistence type="predicted"/>
<evidence type="ECO:0000313" key="3">
    <source>
        <dbReference type="Proteomes" id="UP000815325"/>
    </source>
</evidence>
<name>A0ABQ7GNJ1_DUNSA</name>
<comment type="caution">
    <text evidence="2">The sequence shown here is derived from an EMBL/GenBank/DDBJ whole genome shotgun (WGS) entry which is preliminary data.</text>
</comment>
<sequence length="187" mass="19822">MAAAGLSCTLLPASGVCTADKPGGKRKKRMRKKVEPGGCAAANRQGKGSAKDVQRWGQSGRTGKGHNAGGLRAGRHRAQGRKVLGMKGFGHWGTGKVQGRQTQGRYSQVTGRRACRHKVGTFTFTAHRAGNTHIHRAGIHRSQGAGRAGTRLEGTRQGGKGKEGAEQEGTRQAYTGTAHWMGTRQDT</sequence>
<feature type="compositionally biased region" description="Gly residues" evidence="1">
    <location>
        <begin position="60"/>
        <end position="72"/>
    </location>
</feature>
<keyword evidence="3" id="KW-1185">Reference proteome</keyword>
<protein>
    <submittedName>
        <fullName evidence="2">Uncharacterized protein</fullName>
    </submittedName>
</protein>
<dbReference type="Proteomes" id="UP000815325">
    <property type="component" value="Unassembled WGS sequence"/>
</dbReference>
<feature type="region of interest" description="Disordered" evidence="1">
    <location>
        <begin position="140"/>
        <end position="187"/>
    </location>
</feature>
<feature type="compositionally biased region" description="Basic and acidic residues" evidence="1">
    <location>
        <begin position="160"/>
        <end position="169"/>
    </location>
</feature>